<dbReference type="AlphaFoldDB" id="A0A397Q125"/>
<keyword evidence="12" id="KW-1185">Reference proteome</keyword>
<proteinExistence type="predicted"/>
<dbReference type="Pfam" id="PF03411">
    <property type="entry name" value="Peptidase_M74"/>
    <property type="match status" value="1"/>
</dbReference>
<feature type="disulfide bond" evidence="8">
    <location>
        <begin position="200"/>
        <end position="248"/>
    </location>
</feature>
<accession>A0A397Q125</accession>
<dbReference type="InterPro" id="IPR005073">
    <property type="entry name" value="Peptidase_M74"/>
</dbReference>
<evidence type="ECO:0000256" key="2">
    <source>
        <dbReference type="ARBA" id="ARBA00022723"/>
    </source>
</evidence>
<dbReference type="EMBL" id="QXDF01000001">
    <property type="protein sequence ID" value="RIA55210.1"/>
    <property type="molecule type" value="Genomic_DNA"/>
</dbReference>
<evidence type="ECO:0000256" key="1">
    <source>
        <dbReference type="ARBA" id="ARBA00022670"/>
    </source>
</evidence>
<name>A0A397Q125_9HYPH</name>
<evidence type="ECO:0000313" key="11">
    <source>
        <dbReference type="EMBL" id="RIA55210.1"/>
    </source>
</evidence>
<dbReference type="SUPFAM" id="SSF55166">
    <property type="entry name" value="Hedgehog/DD-peptidase"/>
    <property type="match status" value="1"/>
</dbReference>
<keyword evidence="7" id="KW-0482">Metalloprotease</keyword>
<feature type="chain" id="PRO_5017404891" evidence="10">
    <location>
        <begin position="26"/>
        <end position="317"/>
    </location>
</feature>
<protein>
    <submittedName>
        <fullName evidence="11">Penicillin-insensitive murein endopeptidase</fullName>
    </submittedName>
</protein>
<comment type="caution">
    <text evidence="11">The sequence shown here is derived from an EMBL/GenBank/DDBJ whole genome shotgun (WGS) entry which is preliminary data.</text>
</comment>
<feature type="compositionally biased region" description="Low complexity" evidence="9">
    <location>
        <begin position="296"/>
        <end position="309"/>
    </location>
</feature>
<dbReference type="Gene3D" id="3.30.1380.10">
    <property type="match status" value="1"/>
</dbReference>
<feature type="disulfide bond" evidence="8">
    <location>
        <begin position="229"/>
        <end position="236"/>
    </location>
</feature>
<keyword evidence="2" id="KW-0479">Metal-binding</keyword>
<evidence type="ECO:0000256" key="8">
    <source>
        <dbReference type="PIRSR" id="PIRSR018455-2"/>
    </source>
</evidence>
<dbReference type="RefSeq" id="WP_119060145.1">
    <property type="nucleotide sequence ID" value="NZ_QXDF01000001.1"/>
</dbReference>
<dbReference type="GO" id="GO:0030288">
    <property type="term" value="C:outer membrane-bounded periplasmic space"/>
    <property type="evidence" value="ECO:0007669"/>
    <property type="project" value="InterPro"/>
</dbReference>
<keyword evidence="3 10" id="KW-0732">Signal</keyword>
<evidence type="ECO:0000256" key="10">
    <source>
        <dbReference type="SAM" id="SignalP"/>
    </source>
</evidence>
<keyword evidence="1" id="KW-0645">Protease</keyword>
<dbReference type="Proteomes" id="UP000266273">
    <property type="component" value="Unassembled WGS sequence"/>
</dbReference>
<feature type="region of interest" description="Disordered" evidence="9">
    <location>
        <begin position="289"/>
        <end position="317"/>
    </location>
</feature>
<dbReference type="GO" id="GO:0046872">
    <property type="term" value="F:metal ion binding"/>
    <property type="evidence" value="ECO:0007669"/>
    <property type="project" value="UniProtKB-KW"/>
</dbReference>
<feature type="disulfide bond" evidence="8">
    <location>
        <begin position="55"/>
        <end position="284"/>
    </location>
</feature>
<evidence type="ECO:0000256" key="9">
    <source>
        <dbReference type="SAM" id="MobiDB-lite"/>
    </source>
</evidence>
<gene>
    <name evidence="11" type="ORF">BXY53_0269</name>
</gene>
<evidence type="ECO:0000256" key="5">
    <source>
        <dbReference type="ARBA" id="ARBA00022801"/>
    </source>
</evidence>
<keyword evidence="6" id="KW-0862">Zinc</keyword>
<evidence type="ECO:0000256" key="3">
    <source>
        <dbReference type="ARBA" id="ARBA00022729"/>
    </source>
</evidence>
<dbReference type="OrthoDB" id="1467367at2"/>
<dbReference type="InterPro" id="IPR009045">
    <property type="entry name" value="Zn_M74/Hedgehog-like"/>
</dbReference>
<dbReference type="GO" id="GO:0008237">
    <property type="term" value="F:metallopeptidase activity"/>
    <property type="evidence" value="ECO:0007669"/>
    <property type="project" value="UniProtKB-KW"/>
</dbReference>
<dbReference type="NCBIfam" id="NF006947">
    <property type="entry name" value="PRK09429.1"/>
    <property type="match status" value="1"/>
</dbReference>
<dbReference type="GO" id="GO:0006508">
    <property type="term" value="P:proteolysis"/>
    <property type="evidence" value="ECO:0007669"/>
    <property type="project" value="UniProtKB-KW"/>
</dbReference>
<dbReference type="GO" id="GO:0004252">
    <property type="term" value="F:serine-type endopeptidase activity"/>
    <property type="evidence" value="ECO:0007669"/>
    <property type="project" value="InterPro"/>
</dbReference>
<sequence>MQAFRRSGFAALAFGALLAVDAADAQERPAKHVFGFVHDPVPMEARAIGSYARGCLAGARELPVNGPAWQAMRLSRNRNWGHPALLDYIERLAREAQKKDGWPGLLIGDLAQPRGGPMLTGHASHQIGLDADIWLKPMPDRRLTWRERERMSAVSMLAEDGLSVDPDVWTSGHVKLLKRAASYAEVARIFVHPAIKKALCEAAGNDRGWLRKVRPWWGHHYHFHVRLKCPPGYQGCRNQSPPPRGDGCGKPLDYWYRLLTAPPKPDKPKKKKAPMTLADLPAACRRIVSREGARLGPPDGDVPVPAPKAQTVSMSGG</sequence>
<evidence type="ECO:0000256" key="6">
    <source>
        <dbReference type="ARBA" id="ARBA00022833"/>
    </source>
</evidence>
<keyword evidence="5" id="KW-0378">Hydrolase</keyword>
<keyword evidence="8" id="KW-1015">Disulfide bond</keyword>
<feature type="signal peptide" evidence="10">
    <location>
        <begin position="1"/>
        <end position="25"/>
    </location>
</feature>
<organism evidence="11 12">
    <name type="scientific">Dichotomicrobium thermohalophilum</name>
    <dbReference type="NCBI Taxonomy" id="933063"/>
    <lineage>
        <taxon>Bacteria</taxon>
        <taxon>Pseudomonadati</taxon>
        <taxon>Pseudomonadota</taxon>
        <taxon>Alphaproteobacteria</taxon>
        <taxon>Hyphomicrobiales</taxon>
        <taxon>Hyphomicrobiaceae</taxon>
        <taxon>Dichotomicrobium</taxon>
    </lineage>
</organism>
<evidence type="ECO:0000256" key="7">
    <source>
        <dbReference type="ARBA" id="ARBA00023049"/>
    </source>
</evidence>
<reference evidence="11 12" key="1">
    <citation type="submission" date="2018-08" db="EMBL/GenBank/DDBJ databases">
        <title>Genomic Encyclopedia of Archaeal and Bacterial Type Strains, Phase II (KMG-II): from individual species to whole genera.</title>
        <authorList>
            <person name="Goeker M."/>
        </authorList>
    </citation>
    <scope>NUCLEOTIDE SEQUENCE [LARGE SCALE GENOMIC DNA]</scope>
    <source>
        <strain evidence="11 12">DSM 5002</strain>
    </source>
</reference>
<dbReference type="PIRSF" id="PIRSF018455">
    <property type="entry name" value="MepA"/>
    <property type="match status" value="1"/>
</dbReference>
<keyword evidence="4" id="KW-0574">Periplasm</keyword>
<evidence type="ECO:0000313" key="12">
    <source>
        <dbReference type="Proteomes" id="UP000266273"/>
    </source>
</evidence>
<evidence type="ECO:0000256" key="4">
    <source>
        <dbReference type="ARBA" id="ARBA00022764"/>
    </source>
</evidence>